<dbReference type="InterPro" id="IPR002020">
    <property type="entry name" value="Citrate_synthase"/>
</dbReference>
<keyword evidence="4" id="KW-0808">Transferase</keyword>
<dbReference type="GO" id="GO:0016829">
    <property type="term" value="F:lyase activity"/>
    <property type="evidence" value="ECO:0007669"/>
    <property type="project" value="UniProtKB-KW"/>
</dbReference>
<comment type="similarity">
    <text evidence="2">Belongs to the citrate synthase family.</text>
</comment>
<dbReference type="Gene3D" id="1.10.230.10">
    <property type="entry name" value="Cytochrome P450-Terp, domain 2"/>
    <property type="match status" value="1"/>
</dbReference>
<dbReference type="AlphaFoldDB" id="A0A2M6W4J3"/>
<dbReference type="PANTHER" id="PTHR11739">
    <property type="entry name" value="CITRATE SYNTHASE"/>
    <property type="match status" value="1"/>
</dbReference>
<accession>A0A2M6W4J3</accession>
<name>A0A2M6W4J3_9BACT</name>
<dbReference type="GO" id="GO:0036440">
    <property type="term" value="F:citrate synthase activity"/>
    <property type="evidence" value="ECO:0007669"/>
    <property type="project" value="UniProtKB-EC"/>
</dbReference>
<comment type="pathway">
    <text evidence="1">Carbohydrate metabolism; tricarboxylic acid cycle.</text>
</comment>
<evidence type="ECO:0000313" key="5">
    <source>
        <dbReference type="EMBL" id="PIT87703.1"/>
    </source>
</evidence>
<dbReference type="Proteomes" id="UP000231183">
    <property type="component" value="Unassembled WGS sequence"/>
</dbReference>
<dbReference type="PANTHER" id="PTHR11739:SF4">
    <property type="entry name" value="CITRATE SYNTHASE, PEROXISOMAL"/>
    <property type="match status" value="1"/>
</dbReference>
<dbReference type="NCBIfam" id="NF004866">
    <property type="entry name" value="PRK06224.1-3"/>
    <property type="match status" value="1"/>
</dbReference>
<dbReference type="Pfam" id="PF00285">
    <property type="entry name" value="Citrate_synt"/>
    <property type="match status" value="1"/>
</dbReference>
<evidence type="ECO:0000256" key="1">
    <source>
        <dbReference type="ARBA" id="ARBA00005163"/>
    </source>
</evidence>
<dbReference type="InterPro" id="IPR016143">
    <property type="entry name" value="Citrate_synth-like_sm_a-sub"/>
</dbReference>
<evidence type="ECO:0000256" key="2">
    <source>
        <dbReference type="ARBA" id="ARBA00010566"/>
    </source>
</evidence>
<dbReference type="EC" id="2.3.3.16" evidence="3"/>
<evidence type="ECO:0000256" key="3">
    <source>
        <dbReference type="ARBA" id="ARBA00012972"/>
    </source>
</evidence>
<dbReference type="EMBL" id="PFBX01000013">
    <property type="protein sequence ID" value="PIT87703.1"/>
    <property type="molecule type" value="Genomic_DNA"/>
</dbReference>
<comment type="caution">
    <text evidence="5">The sequence shown here is derived from an EMBL/GenBank/DDBJ whole genome shotgun (WGS) entry which is preliminary data.</text>
</comment>
<proteinExistence type="inferred from homology"/>
<reference evidence="6" key="1">
    <citation type="submission" date="2017-09" db="EMBL/GenBank/DDBJ databases">
        <title>Depth-based differentiation of microbial function through sediment-hosted aquifers and enrichment of novel symbionts in the deep terrestrial subsurface.</title>
        <authorList>
            <person name="Probst A.J."/>
            <person name="Ladd B."/>
            <person name="Jarett J.K."/>
            <person name="Geller-Mcgrath D.E."/>
            <person name="Sieber C.M.K."/>
            <person name="Emerson J.B."/>
            <person name="Anantharaman K."/>
            <person name="Thomas B.C."/>
            <person name="Malmstrom R."/>
            <person name="Stieglmeier M."/>
            <person name="Klingl A."/>
            <person name="Woyke T."/>
            <person name="Ryan C.M."/>
            <person name="Banfield J.F."/>
        </authorList>
    </citation>
    <scope>NUCLEOTIDE SEQUENCE [LARGE SCALE GENOMIC DNA]</scope>
</reference>
<dbReference type="GO" id="GO:0005975">
    <property type="term" value="P:carbohydrate metabolic process"/>
    <property type="evidence" value="ECO:0007669"/>
    <property type="project" value="TreeGrafter"/>
</dbReference>
<protein>
    <recommendedName>
        <fullName evidence="3">citrate synthase (unknown stereospecificity)</fullName>
        <ecNumber evidence="3">2.3.3.16</ecNumber>
    </recommendedName>
</protein>
<dbReference type="InterPro" id="IPR036969">
    <property type="entry name" value="Citrate_synthase_sf"/>
</dbReference>
<keyword evidence="5" id="KW-0456">Lyase</keyword>
<sequence>MQWKTSISHISDGEELIRGYDLKELISKKSFAETIYLVLKGQLPDANQTKMINALFTAAIDHGIGVSSAMTARLVVSTGNSLHTALAAGILALGKLHGSAIEDAAKFFQENSNATDVAELVKDLKSRKIRLAGYGHKILKDDPRSQALFEVARQTGVFGRHCQFALKIHEELNKISSKKLPINVDGAMAAVMSDMGFDWKMAKGFFIIGRVPGLVAHVYEEMTSQNGLRRLSQDEVEYTGEPKRELE</sequence>
<dbReference type="NCBIfam" id="NF004869">
    <property type="entry name" value="PRK06224.1-6"/>
    <property type="match status" value="1"/>
</dbReference>
<dbReference type="SUPFAM" id="SSF48256">
    <property type="entry name" value="Citrate synthase"/>
    <property type="match status" value="1"/>
</dbReference>
<dbReference type="CDD" id="cd06100">
    <property type="entry name" value="CCL_ACL-C"/>
    <property type="match status" value="1"/>
</dbReference>
<dbReference type="Gene3D" id="1.10.580.10">
    <property type="entry name" value="Citrate Synthase, domain 1"/>
    <property type="match status" value="2"/>
</dbReference>
<evidence type="ECO:0000256" key="4">
    <source>
        <dbReference type="ARBA" id="ARBA00022679"/>
    </source>
</evidence>
<evidence type="ECO:0000313" key="6">
    <source>
        <dbReference type="Proteomes" id="UP000231183"/>
    </source>
</evidence>
<organism evidence="5 6">
    <name type="scientific">Candidatus Magasanikbacteria bacterium CG10_big_fil_rev_8_21_14_0_10_40_10</name>
    <dbReference type="NCBI Taxonomy" id="1974648"/>
    <lineage>
        <taxon>Bacteria</taxon>
        <taxon>Candidatus Magasanikiibacteriota</taxon>
    </lineage>
</organism>
<dbReference type="NCBIfam" id="NF004868">
    <property type="entry name" value="PRK06224.1-5"/>
    <property type="match status" value="1"/>
</dbReference>
<gene>
    <name evidence="5" type="ORF">COU31_01510</name>
</gene>
<dbReference type="UniPathway" id="UPA00223"/>
<dbReference type="GO" id="GO:0006099">
    <property type="term" value="P:tricarboxylic acid cycle"/>
    <property type="evidence" value="ECO:0007669"/>
    <property type="project" value="UniProtKB-UniPathway"/>
</dbReference>
<dbReference type="InterPro" id="IPR016142">
    <property type="entry name" value="Citrate_synth-like_lrg_a-sub"/>
</dbReference>